<dbReference type="EMBL" id="VWYE01012759">
    <property type="protein sequence ID" value="NXQ29043.1"/>
    <property type="molecule type" value="Genomic_DNA"/>
</dbReference>
<dbReference type="PROSITE" id="PS50003">
    <property type="entry name" value="PH_DOMAIN"/>
    <property type="match status" value="1"/>
</dbReference>
<feature type="coiled-coil region" evidence="4">
    <location>
        <begin position="554"/>
        <end position="637"/>
    </location>
</feature>
<accession>A0A7L2BWY2</accession>
<evidence type="ECO:0000256" key="1">
    <source>
        <dbReference type="ARBA" id="ARBA00022468"/>
    </source>
</evidence>
<feature type="domain" description="PH" evidence="6">
    <location>
        <begin position="24"/>
        <end position="121"/>
    </location>
</feature>
<dbReference type="FunFam" id="1.10.555.10:FF:000015">
    <property type="entry name" value="rho GTPase-activating protein 25 isoform X1"/>
    <property type="match status" value="1"/>
</dbReference>
<feature type="compositionally biased region" description="Low complexity" evidence="5">
    <location>
        <begin position="502"/>
        <end position="522"/>
    </location>
</feature>
<feature type="non-terminal residue" evidence="8">
    <location>
        <position position="1"/>
    </location>
</feature>
<dbReference type="Gene3D" id="2.30.29.30">
    <property type="entry name" value="Pleckstrin-homology domain (PH domain)/Phosphotyrosine-binding domain (PTB)"/>
    <property type="match status" value="1"/>
</dbReference>
<feature type="non-terminal residue" evidence="8">
    <location>
        <position position="640"/>
    </location>
</feature>
<name>A0A7L2BWY2_9PASS</name>
<dbReference type="CDD" id="cd04390">
    <property type="entry name" value="RhoGAP_ARHGAP22_24_25"/>
    <property type="match status" value="1"/>
</dbReference>
<evidence type="ECO:0000259" key="7">
    <source>
        <dbReference type="PROSITE" id="PS50238"/>
    </source>
</evidence>
<comment type="caution">
    <text evidence="8">The sequence shown here is derived from an EMBL/GenBank/DDBJ whole genome shotgun (WGS) entry which is preliminary data.</text>
</comment>
<dbReference type="PANTHER" id="PTHR15228:SF20">
    <property type="entry name" value="RHO GTPASE-ACTIVATING PROTEIN 25"/>
    <property type="match status" value="1"/>
</dbReference>
<evidence type="ECO:0000256" key="2">
    <source>
        <dbReference type="ARBA" id="ARBA00022553"/>
    </source>
</evidence>
<protein>
    <submittedName>
        <fullName evidence="8">RHG25 protein</fullName>
    </submittedName>
</protein>
<dbReference type="SUPFAM" id="SSF48350">
    <property type="entry name" value="GTPase activation domain, GAP"/>
    <property type="match status" value="1"/>
</dbReference>
<dbReference type="SMART" id="SM00324">
    <property type="entry name" value="RhoGAP"/>
    <property type="match status" value="1"/>
</dbReference>
<reference evidence="8 9" key="1">
    <citation type="submission" date="2019-09" db="EMBL/GenBank/DDBJ databases">
        <title>Bird 10,000 Genomes (B10K) Project - Family phase.</title>
        <authorList>
            <person name="Zhang G."/>
        </authorList>
    </citation>
    <scope>NUCLEOTIDE SEQUENCE [LARGE SCALE GENOMIC DNA]</scope>
    <source>
        <strain evidence="8">B10K-DU-001-15</strain>
        <tissue evidence="8">Muscle</tissue>
    </source>
</reference>
<feature type="region of interest" description="Disordered" evidence="5">
    <location>
        <begin position="499"/>
        <end position="554"/>
    </location>
</feature>
<feature type="domain" description="Rho-GAP" evidence="7">
    <location>
        <begin position="156"/>
        <end position="350"/>
    </location>
</feature>
<dbReference type="InterPro" id="IPR011993">
    <property type="entry name" value="PH-like_dom_sf"/>
</dbReference>
<dbReference type="GO" id="GO:0007165">
    <property type="term" value="P:signal transduction"/>
    <property type="evidence" value="ECO:0007669"/>
    <property type="project" value="InterPro"/>
</dbReference>
<feature type="region of interest" description="Disordered" evidence="5">
    <location>
        <begin position="348"/>
        <end position="460"/>
    </location>
</feature>
<feature type="region of interest" description="Disordered" evidence="5">
    <location>
        <begin position="1"/>
        <end position="25"/>
    </location>
</feature>
<evidence type="ECO:0000259" key="6">
    <source>
        <dbReference type="PROSITE" id="PS50003"/>
    </source>
</evidence>
<organism evidence="8 9">
    <name type="scientific">Alaudala cheleensis</name>
    <name type="common">Asian short-toed lark</name>
    <dbReference type="NCBI Taxonomy" id="670337"/>
    <lineage>
        <taxon>Eukaryota</taxon>
        <taxon>Metazoa</taxon>
        <taxon>Chordata</taxon>
        <taxon>Craniata</taxon>
        <taxon>Vertebrata</taxon>
        <taxon>Euteleostomi</taxon>
        <taxon>Archelosauria</taxon>
        <taxon>Archosauria</taxon>
        <taxon>Dinosauria</taxon>
        <taxon>Saurischia</taxon>
        <taxon>Theropoda</taxon>
        <taxon>Coelurosauria</taxon>
        <taxon>Aves</taxon>
        <taxon>Neognathae</taxon>
        <taxon>Neoaves</taxon>
        <taxon>Telluraves</taxon>
        <taxon>Australaves</taxon>
        <taxon>Passeriformes</taxon>
        <taxon>Sylvioidea</taxon>
        <taxon>Alaudidae</taxon>
        <taxon>Alaudala</taxon>
    </lineage>
</organism>
<keyword evidence="2" id="KW-0597">Phosphoprotein</keyword>
<dbReference type="InterPro" id="IPR001849">
    <property type="entry name" value="PH_domain"/>
</dbReference>
<dbReference type="PANTHER" id="PTHR15228">
    <property type="entry name" value="SPERMATHECAL PHYSIOLOGY VARIANT"/>
    <property type="match status" value="1"/>
</dbReference>
<dbReference type="Pfam" id="PF00620">
    <property type="entry name" value="RhoGAP"/>
    <property type="match status" value="1"/>
</dbReference>
<dbReference type="GO" id="GO:0005096">
    <property type="term" value="F:GTPase activator activity"/>
    <property type="evidence" value="ECO:0007669"/>
    <property type="project" value="UniProtKB-KW"/>
</dbReference>
<keyword evidence="1" id="KW-0343">GTPase activation</keyword>
<dbReference type="GO" id="GO:0001891">
    <property type="term" value="C:phagocytic cup"/>
    <property type="evidence" value="ECO:0007669"/>
    <property type="project" value="TreeGrafter"/>
</dbReference>
<proteinExistence type="predicted"/>
<feature type="compositionally biased region" description="Low complexity" evidence="5">
    <location>
        <begin position="8"/>
        <end position="21"/>
    </location>
</feature>
<dbReference type="Gene3D" id="1.10.555.10">
    <property type="entry name" value="Rho GTPase activation protein"/>
    <property type="match status" value="1"/>
</dbReference>
<keyword evidence="3 4" id="KW-0175">Coiled coil</keyword>
<keyword evidence="9" id="KW-1185">Reference proteome</keyword>
<dbReference type="GO" id="GO:0006911">
    <property type="term" value="P:phagocytosis, engulfment"/>
    <property type="evidence" value="ECO:0007669"/>
    <property type="project" value="TreeGrafter"/>
</dbReference>
<gene>
    <name evidence="8" type="primary">Arhgap25</name>
    <name evidence="8" type="ORF">ALACHE_R14629</name>
</gene>
<evidence type="ECO:0000256" key="4">
    <source>
        <dbReference type="SAM" id="Coils"/>
    </source>
</evidence>
<dbReference type="GO" id="GO:0007015">
    <property type="term" value="P:actin filament organization"/>
    <property type="evidence" value="ECO:0007669"/>
    <property type="project" value="TreeGrafter"/>
</dbReference>
<evidence type="ECO:0000256" key="3">
    <source>
        <dbReference type="ARBA" id="ARBA00023054"/>
    </source>
</evidence>
<dbReference type="Proteomes" id="UP000571582">
    <property type="component" value="Unassembled WGS sequence"/>
</dbReference>
<dbReference type="SMART" id="SM00233">
    <property type="entry name" value="PH"/>
    <property type="match status" value="1"/>
</dbReference>
<dbReference type="AlphaFoldDB" id="A0A7L2BWY2"/>
<feature type="compositionally biased region" description="Polar residues" evidence="5">
    <location>
        <begin position="400"/>
        <end position="413"/>
    </location>
</feature>
<dbReference type="InterPro" id="IPR000198">
    <property type="entry name" value="RhoGAP_dom"/>
</dbReference>
<evidence type="ECO:0000313" key="9">
    <source>
        <dbReference type="Proteomes" id="UP000571582"/>
    </source>
</evidence>
<dbReference type="InterPro" id="IPR008936">
    <property type="entry name" value="Rho_GTPase_activation_prot"/>
</dbReference>
<sequence length="640" mass="71528">ARSRSVMSGDPSGAGPGSPSAPERPLKLGWLRKQRSIVKNWQLRFFVLKGQQLLYYKDEDDAKPQVGRENNKNVSFLLVRCVVFAGVAGEQNRAGQDSCVLMASSQAEMEEWVKSIRRALGSASGGKRGSRDSSCRGDLLLSWGLQHFWDEAVFGQCLAETMAYEQKLGQHQVPILVQKSTEFIREHGVGEEGIFRLPGQDNLVRQLRDAFDAGERPSFDRDTDVHTVASLLKLYLRELPEPVVPWLQYEDFLLCGQALEADETKGHQELLKQLSLLPRDNYNLLSYICRFLYEIQLNSSVNKMSVDNLATVIGVNLIRPRIEDPAIIMRGTPQVQKVMTVMISDHEKLFPPSKNVPPSSPAQKTEKKAPVPRSSVGWEAAEDSTAPRGSTQRQMRDHPNSSTAPGPAVTSSIPGEDTESKDTLGTWKTQSRKRTQTLPTRNSFLAAAAPGEKGSKERNNVLASDFWKSSGPVAPDGHKRTLSHDLFKLLDLHRASACDNVSPSQAESGEGSGSSLSPASSISEKEFLPCFSPSHEPKEPASAAEDPSPEQESREFLQNMILKLEKDIEAQRNDYEEQIKSLQEENYEAWAKVVRLNQDMEQEKKKCGELELRLMKAERSREELEKKTKMLEEEIKNLTK</sequence>
<dbReference type="SUPFAM" id="SSF50729">
    <property type="entry name" value="PH domain-like"/>
    <property type="match status" value="1"/>
</dbReference>
<dbReference type="InterPro" id="IPR051025">
    <property type="entry name" value="RhoGAP"/>
</dbReference>
<evidence type="ECO:0000256" key="5">
    <source>
        <dbReference type="SAM" id="MobiDB-lite"/>
    </source>
</evidence>
<dbReference type="GO" id="GO:0051058">
    <property type="term" value="P:negative regulation of small GTPase mediated signal transduction"/>
    <property type="evidence" value="ECO:0007669"/>
    <property type="project" value="TreeGrafter"/>
</dbReference>
<dbReference type="PROSITE" id="PS50238">
    <property type="entry name" value="RHOGAP"/>
    <property type="match status" value="1"/>
</dbReference>
<evidence type="ECO:0000313" key="8">
    <source>
        <dbReference type="EMBL" id="NXQ29043.1"/>
    </source>
</evidence>
<dbReference type="Pfam" id="PF00169">
    <property type="entry name" value="PH"/>
    <property type="match status" value="1"/>
</dbReference>